<protein>
    <submittedName>
        <fullName evidence="1">Uncharacterized protein</fullName>
    </submittedName>
</protein>
<evidence type="ECO:0000313" key="2">
    <source>
        <dbReference type="Proteomes" id="UP000054653"/>
    </source>
</evidence>
<dbReference type="AlphaFoldDB" id="A0A0V1AI03"/>
<name>A0A0V1AI03_TRIBR</name>
<evidence type="ECO:0000313" key="1">
    <source>
        <dbReference type="EMBL" id="KRY24186.1"/>
    </source>
</evidence>
<dbReference type="Proteomes" id="UP000054653">
    <property type="component" value="Unassembled WGS sequence"/>
</dbReference>
<sequence length="68" mass="7344">MLVDTWSAVTLANEKFMWGSKTLQLETASGGELQITNACVTEIILGGLVTVRHIVLCVKGLSHKILFG</sequence>
<reference evidence="1 2" key="1">
    <citation type="submission" date="2015-01" db="EMBL/GenBank/DDBJ databases">
        <title>Evolution of Trichinella species and genotypes.</title>
        <authorList>
            <person name="Korhonen P.K."/>
            <person name="Edoardo P."/>
            <person name="Giuseppe L.R."/>
            <person name="Gasser R.B."/>
        </authorList>
    </citation>
    <scope>NUCLEOTIDE SEQUENCE [LARGE SCALE GENOMIC DNA]</scope>
    <source>
        <strain evidence="1">ISS120</strain>
    </source>
</reference>
<accession>A0A0V1AI03</accession>
<dbReference type="EMBL" id="JYDI01003291">
    <property type="protein sequence ID" value="KRY24186.1"/>
    <property type="molecule type" value="Genomic_DNA"/>
</dbReference>
<gene>
    <name evidence="1" type="ORF">T03_102</name>
</gene>
<comment type="caution">
    <text evidence="1">The sequence shown here is derived from an EMBL/GenBank/DDBJ whole genome shotgun (WGS) entry which is preliminary data.</text>
</comment>
<organism evidence="1 2">
    <name type="scientific">Trichinella britovi</name>
    <name type="common">Parasitic roundworm</name>
    <dbReference type="NCBI Taxonomy" id="45882"/>
    <lineage>
        <taxon>Eukaryota</taxon>
        <taxon>Metazoa</taxon>
        <taxon>Ecdysozoa</taxon>
        <taxon>Nematoda</taxon>
        <taxon>Enoplea</taxon>
        <taxon>Dorylaimia</taxon>
        <taxon>Trichinellida</taxon>
        <taxon>Trichinellidae</taxon>
        <taxon>Trichinella</taxon>
    </lineage>
</organism>
<keyword evidence="2" id="KW-1185">Reference proteome</keyword>
<proteinExistence type="predicted"/>